<gene>
    <name evidence="1" type="ORF">ACFOWD_08455</name>
</gene>
<dbReference type="RefSeq" id="WP_377409756.1">
    <property type="nucleotide sequence ID" value="NZ_JBHSCY010000002.1"/>
</dbReference>
<evidence type="ECO:0000313" key="2">
    <source>
        <dbReference type="Proteomes" id="UP001595826"/>
    </source>
</evidence>
<name>A0ABV8R9E6_9FLAO</name>
<dbReference type="Proteomes" id="UP001595826">
    <property type="component" value="Unassembled WGS sequence"/>
</dbReference>
<dbReference type="EMBL" id="JBHSCY010000002">
    <property type="protein sequence ID" value="MFC4268931.1"/>
    <property type="molecule type" value="Genomic_DNA"/>
</dbReference>
<accession>A0ABV8R9E6</accession>
<comment type="caution">
    <text evidence="1">The sequence shown here is derived from an EMBL/GenBank/DDBJ whole genome shotgun (WGS) entry which is preliminary data.</text>
</comment>
<protein>
    <submittedName>
        <fullName evidence="1">Glyoxalase</fullName>
    </submittedName>
</protein>
<keyword evidence="2" id="KW-1185">Reference proteome</keyword>
<reference evidence="2" key="1">
    <citation type="journal article" date="2019" name="Int. J. Syst. Evol. Microbiol.">
        <title>The Global Catalogue of Microorganisms (GCM) 10K type strain sequencing project: providing services to taxonomists for standard genome sequencing and annotation.</title>
        <authorList>
            <consortium name="The Broad Institute Genomics Platform"/>
            <consortium name="The Broad Institute Genome Sequencing Center for Infectious Disease"/>
            <person name="Wu L."/>
            <person name="Ma J."/>
        </authorList>
    </citation>
    <scope>NUCLEOTIDE SEQUENCE [LARGE SCALE GENOMIC DNA]</scope>
    <source>
        <strain evidence="2">CECT 8655</strain>
    </source>
</reference>
<organism evidence="1 2">
    <name type="scientific">Polaribacter marinivivus</name>
    <dbReference type="NCBI Taxonomy" id="1524260"/>
    <lineage>
        <taxon>Bacteria</taxon>
        <taxon>Pseudomonadati</taxon>
        <taxon>Bacteroidota</taxon>
        <taxon>Flavobacteriia</taxon>
        <taxon>Flavobacteriales</taxon>
        <taxon>Flavobacteriaceae</taxon>
    </lineage>
</organism>
<evidence type="ECO:0000313" key="1">
    <source>
        <dbReference type="EMBL" id="MFC4268931.1"/>
    </source>
</evidence>
<proteinExistence type="predicted"/>
<sequence length="123" mass="14633">MKPKERPVLENIVKDDTLEIESFQNKTLRPIIKMQHEILIACFNNYLEEKKIKLLDLSVSQKLNKIKSILIKDNSFKKLIFGVIIAHFSLSELSFYFKNKREVHRRITNITIQRLQDTLIHKK</sequence>